<feature type="compositionally biased region" description="Basic residues" evidence="1">
    <location>
        <begin position="19"/>
        <end position="43"/>
    </location>
</feature>
<dbReference type="Proteomes" id="UP000534186">
    <property type="component" value="Unassembled WGS sequence"/>
</dbReference>
<proteinExistence type="predicted"/>
<gene>
    <name evidence="2" type="ORF">HDF12_000664</name>
</gene>
<feature type="compositionally biased region" description="Basic and acidic residues" evidence="1">
    <location>
        <begin position="53"/>
        <end position="66"/>
    </location>
</feature>
<protein>
    <submittedName>
        <fullName evidence="2">Uncharacterized protein</fullName>
    </submittedName>
</protein>
<evidence type="ECO:0000313" key="3">
    <source>
        <dbReference type="Proteomes" id="UP000534186"/>
    </source>
</evidence>
<sequence length="194" mass="22002">MRPHQGEKCQVADHVGQNGRKRRVGEIRRRAKRNAHKKVHQKLRPQDAMSEVCEGKHEGGDGDRDPTANLPFEGDLKISAKPNLLHEWRNQGPHQNNEGYSHAGIARHIWECVGWHLDQSEQHDPVSSQPRIEHLQRMTTGRSEQIFCWPASSGIAHRMYSVAIPFHPDSSTSATAEESSRERTSVPQGCSEDW</sequence>
<evidence type="ECO:0000256" key="1">
    <source>
        <dbReference type="SAM" id="MobiDB-lite"/>
    </source>
</evidence>
<dbReference type="EMBL" id="JACCCV010000001">
    <property type="protein sequence ID" value="NYF50299.1"/>
    <property type="molecule type" value="Genomic_DNA"/>
</dbReference>
<evidence type="ECO:0000313" key="2">
    <source>
        <dbReference type="EMBL" id="NYF50299.1"/>
    </source>
</evidence>
<feature type="compositionally biased region" description="Basic and acidic residues" evidence="1">
    <location>
        <begin position="1"/>
        <end position="11"/>
    </location>
</feature>
<organism evidence="2 3">
    <name type="scientific">Tunturiibacter lichenicola</name>
    <dbReference type="NCBI Taxonomy" id="2051959"/>
    <lineage>
        <taxon>Bacteria</taxon>
        <taxon>Pseudomonadati</taxon>
        <taxon>Acidobacteriota</taxon>
        <taxon>Terriglobia</taxon>
        <taxon>Terriglobales</taxon>
        <taxon>Acidobacteriaceae</taxon>
        <taxon>Tunturiibacter</taxon>
    </lineage>
</organism>
<accession>A0A7Y9NJ73</accession>
<reference evidence="2 3" key="1">
    <citation type="submission" date="2020-07" db="EMBL/GenBank/DDBJ databases">
        <title>Genomic Encyclopedia of Type Strains, Phase IV (KMG-V): Genome sequencing to study the core and pangenomes of soil and plant-associated prokaryotes.</title>
        <authorList>
            <person name="Whitman W."/>
        </authorList>
    </citation>
    <scope>NUCLEOTIDE SEQUENCE [LARGE SCALE GENOMIC DNA]</scope>
    <source>
        <strain evidence="2 3">M8UP30</strain>
    </source>
</reference>
<comment type="caution">
    <text evidence="2">The sequence shown here is derived from an EMBL/GenBank/DDBJ whole genome shotgun (WGS) entry which is preliminary data.</text>
</comment>
<feature type="region of interest" description="Disordered" evidence="1">
    <location>
        <begin position="167"/>
        <end position="194"/>
    </location>
</feature>
<feature type="region of interest" description="Disordered" evidence="1">
    <location>
        <begin position="1"/>
        <end position="74"/>
    </location>
</feature>
<dbReference type="AlphaFoldDB" id="A0A7Y9NJ73"/>
<name>A0A7Y9NJ73_9BACT</name>